<feature type="compositionally biased region" description="Polar residues" evidence="1">
    <location>
        <begin position="14"/>
        <end position="25"/>
    </location>
</feature>
<organism evidence="2 3">
    <name type="scientific">Portunus trituberculatus</name>
    <name type="common">Swimming crab</name>
    <name type="synonym">Neptunus trituberculatus</name>
    <dbReference type="NCBI Taxonomy" id="210409"/>
    <lineage>
        <taxon>Eukaryota</taxon>
        <taxon>Metazoa</taxon>
        <taxon>Ecdysozoa</taxon>
        <taxon>Arthropoda</taxon>
        <taxon>Crustacea</taxon>
        <taxon>Multicrustacea</taxon>
        <taxon>Malacostraca</taxon>
        <taxon>Eumalacostraca</taxon>
        <taxon>Eucarida</taxon>
        <taxon>Decapoda</taxon>
        <taxon>Pleocyemata</taxon>
        <taxon>Brachyura</taxon>
        <taxon>Eubrachyura</taxon>
        <taxon>Portunoidea</taxon>
        <taxon>Portunidae</taxon>
        <taxon>Portuninae</taxon>
        <taxon>Portunus</taxon>
    </lineage>
</organism>
<feature type="region of interest" description="Disordered" evidence="1">
    <location>
        <begin position="1"/>
        <end position="25"/>
    </location>
</feature>
<dbReference type="EMBL" id="VSRR010035879">
    <property type="protein sequence ID" value="MPC73004.1"/>
    <property type="molecule type" value="Genomic_DNA"/>
</dbReference>
<proteinExistence type="predicted"/>
<dbReference type="AlphaFoldDB" id="A0A5B7HX52"/>
<keyword evidence="3" id="KW-1185">Reference proteome</keyword>
<feature type="compositionally biased region" description="Basic and acidic residues" evidence="1">
    <location>
        <begin position="1"/>
        <end position="13"/>
    </location>
</feature>
<evidence type="ECO:0000313" key="2">
    <source>
        <dbReference type="EMBL" id="MPC73004.1"/>
    </source>
</evidence>
<protein>
    <submittedName>
        <fullName evidence="2">Uncharacterized protein</fullName>
    </submittedName>
</protein>
<sequence length="62" mass="6887">MAPKRLVSDESREPSQNASVSEPQFSTIHSTLKTTDLPSTDFGNYRLILECGLIYGRILKCA</sequence>
<comment type="caution">
    <text evidence="2">The sequence shown here is derived from an EMBL/GenBank/DDBJ whole genome shotgun (WGS) entry which is preliminary data.</text>
</comment>
<name>A0A5B7HX52_PORTR</name>
<reference evidence="2 3" key="1">
    <citation type="submission" date="2019-05" db="EMBL/GenBank/DDBJ databases">
        <title>Another draft genome of Portunus trituberculatus and its Hox gene families provides insights of decapod evolution.</title>
        <authorList>
            <person name="Jeong J.-H."/>
            <person name="Song I."/>
            <person name="Kim S."/>
            <person name="Choi T."/>
            <person name="Kim D."/>
            <person name="Ryu S."/>
            <person name="Kim W."/>
        </authorList>
    </citation>
    <scope>NUCLEOTIDE SEQUENCE [LARGE SCALE GENOMIC DNA]</scope>
    <source>
        <tissue evidence="2">Muscle</tissue>
    </source>
</reference>
<accession>A0A5B7HX52</accession>
<evidence type="ECO:0000313" key="3">
    <source>
        <dbReference type="Proteomes" id="UP000324222"/>
    </source>
</evidence>
<gene>
    <name evidence="2" type="ORF">E2C01_067320</name>
</gene>
<evidence type="ECO:0000256" key="1">
    <source>
        <dbReference type="SAM" id="MobiDB-lite"/>
    </source>
</evidence>
<dbReference type="Proteomes" id="UP000324222">
    <property type="component" value="Unassembled WGS sequence"/>
</dbReference>